<dbReference type="Pfam" id="PF18044">
    <property type="entry name" value="zf-CCCH_4"/>
    <property type="match status" value="1"/>
</dbReference>
<feature type="domain" description="CHY-type" evidence="11">
    <location>
        <begin position="572"/>
        <end position="644"/>
    </location>
</feature>
<dbReference type="Pfam" id="PF05495">
    <property type="entry name" value="zf-CHY"/>
    <property type="match status" value="1"/>
</dbReference>
<dbReference type="Pfam" id="PF14608">
    <property type="entry name" value="zf-CCCH_2"/>
    <property type="match status" value="1"/>
</dbReference>
<feature type="domain" description="C3H1-type" evidence="10">
    <location>
        <begin position="62"/>
        <end position="89"/>
    </location>
</feature>
<feature type="zinc finger region" description="C3H1-type" evidence="8">
    <location>
        <begin position="1"/>
        <end position="28"/>
    </location>
</feature>
<feature type="zinc finger region" description="C3H1-type" evidence="8">
    <location>
        <begin position="62"/>
        <end position="89"/>
    </location>
</feature>
<sequence>MDRAPPCKFYQSGFCAKGDDCPFSHPSIRCRSFTQDGFCPYGTHCHYWHDVKNFALSTSTGGPVQKICRFFLNGQCSYGDACAYSHQLDDVGSPNQISLTDYRLQQQMAQLPPNSFTLVSPRLPAPQVLSPINSSRPAATRPSARLEQAYLSALQPGDLEKMRDLEVDRLLKRFPPSQLKQTSGNNDEVRSFSLIFSSTDPEWVHKVKRILLFISLPSQYPSSPPILHVPRTSDIPGVVTAKLNEAIANWVSERQGANASTNKVSLFLRPFFFWLDKTLNSLLINGYALAEGTNVEEDVGLQIPERFDSPNTLCLSSSRSVTVNETTFDSTKMGKNGKKEESVNEKEKDKGKTKTVGREEREKGEEEEEGGDVVEVDISTATIQQQDLCLEGLEMRGQAGTCLVSISTSWGKGVEGAAEQTRSLISLPPHTSACQRCRQPLGLIFTSAMIHTFACCAGTFQLANCLLFEVQMGSAEVVISCANCCNADALITALQPDRINARRCRGCHAPCGIFFRAVNISKPRWAPLSVCKQFGFLSINKAAKGTIRQKRVRMPGNYASATGNFIIQKGTSLPNNGTCRHYRKSFRWLRFPCCQRAFPCDNCHDEEVAGAHETLRATRFICGFCSTEQQVTASPTVVCLVCQSNLTSAGSTNHWEGGRGCRDPVKMSRKDNRKHTKR</sequence>
<evidence type="ECO:0000256" key="9">
    <source>
        <dbReference type="SAM" id="MobiDB-lite"/>
    </source>
</evidence>
<dbReference type="InterPro" id="IPR008913">
    <property type="entry name" value="Znf_CHY"/>
</dbReference>
<evidence type="ECO:0000256" key="4">
    <source>
        <dbReference type="ARBA" id="ARBA00022737"/>
    </source>
</evidence>
<dbReference type="InterPro" id="IPR041367">
    <property type="entry name" value="Znf-CCCH_4"/>
</dbReference>
<feature type="compositionally biased region" description="Basic and acidic residues" evidence="9">
    <location>
        <begin position="337"/>
        <end position="364"/>
    </location>
</feature>
<dbReference type="PANTHER" id="PTHR11224:SF10">
    <property type="entry name" value="IP09428P-RELATED"/>
    <property type="match status" value="1"/>
</dbReference>
<evidence type="ECO:0000259" key="11">
    <source>
        <dbReference type="PROSITE" id="PS51266"/>
    </source>
</evidence>
<feature type="domain" description="C3H1-type" evidence="10">
    <location>
        <begin position="1"/>
        <end position="28"/>
    </location>
</feature>
<keyword evidence="13" id="KW-1185">Reference proteome</keyword>
<comment type="caution">
    <text evidence="12">The sequence shown here is derived from an EMBL/GenBank/DDBJ whole genome shotgun (WGS) entry which is preliminary data.</text>
</comment>
<dbReference type="SUPFAM" id="SSF90229">
    <property type="entry name" value="CCCH zinc finger"/>
    <property type="match status" value="3"/>
</dbReference>
<feature type="domain" description="C3H1-type" evidence="10">
    <location>
        <begin position="29"/>
        <end position="52"/>
    </location>
</feature>
<evidence type="ECO:0000256" key="8">
    <source>
        <dbReference type="PROSITE-ProRule" id="PRU00723"/>
    </source>
</evidence>
<evidence type="ECO:0000256" key="1">
    <source>
        <dbReference type="ARBA" id="ARBA00000900"/>
    </source>
</evidence>
<dbReference type="InterPro" id="IPR036855">
    <property type="entry name" value="Znf_CCCH_sf"/>
</dbReference>
<protein>
    <recommendedName>
        <fullName evidence="2">RING-type E3 ubiquitin transferase</fullName>
        <ecNumber evidence="2">2.3.2.27</ecNumber>
    </recommendedName>
</protein>
<dbReference type="InterPro" id="IPR000571">
    <property type="entry name" value="Znf_CCCH"/>
</dbReference>
<dbReference type="InterPro" id="IPR045072">
    <property type="entry name" value="MKRN-like"/>
</dbReference>
<feature type="zinc finger region" description="C3H1-type" evidence="8">
    <location>
        <begin position="29"/>
        <end position="52"/>
    </location>
</feature>
<evidence type="ECO:0000313" key="13">
    <source>
        <dbReference type="Proteomes" id="UP001651158"/>
    </source>
</evidence>
<keyword evidence="6 8" id="KW-0862">Zinc</keyword>
<dbReference type="EMBL" id="JAKROA010000003">
    <property type="protein sequence ID" value="KAL5109187.1"/>
    <property type="molecule type" value="Genomic_DNA"/>
</dbReference>
<proteinExistence type="predicted"/>
<feature type="region of interest" description="Disordered" evidence="9">
    <location>
        <begin position="654"/>
        <end position="678"/>
    </location>
</feature>
<feature type="compositionally biased region" description="Basic and acidic residues" evidence="9">
    <location>
        <begin position="656"/>
        <end position="670"/>
    </location>
</feature>
<evidence type="ECO:0000256" key="5">
    <source>
        <dbReference type="ARBA" id="ARBA00022771"/>
    </source>
</evidence>
<evidence type="ECO:0000256" key="3">
    <source>
        <dbReference type="ARBA" id="ARBA00022723"/>
    </source>
</evidence>
<feature type="region of interest" description="Disordered" evidence="9">
    <location>
        <begin position="326"/>
        <end position="372"/>
    </location>
</feature>
<comment type="catalytic activity">
    <reaction evidence="1">
        <text>S-ubiquitinyl-[E2 ubiquitin-conjugating enzyme]-L-cysteine + [acceptor protein]-L-lysine = [E2 ubiquitin-conjugating enzyme]-L-cysteine + N(6)-ubiquitinyl-[acceptor protein]-L-lysine.</text>
        <dbReference type="EC" id="2.3.2.27"/>
    </reaction>
</comment>
<reference evidence="12 13" key="1">
    <citation type="journal article" date="2022" name="Front. Cell. Infect. Microbiol.">
        <title>The Genomes of Two Strains of Taenia crassiceps the Animal Model for the Study of Human Cysticercosis.</title>
        <authorList>
            <person name="Bobes R.J."/>
            <person name="Estrada K."/>
            <person name="Rios-Valencia D.G."/>
            <person name="Calderon-Gallegos A."/>
            <person name="de la Torre P."/>
            <person name="Carrero J.C."/>
            <person name="Sanchez-Flores A."/>
            <person name="Laclette J.P."/>
        </authorList>
    </citation>
    <scope>NUCLEOTIDE SEQUENCE [LARGE SCALE GENOMIC DNA]</scope>
    <source>
        <strain evidence="12">WFUcys</strain>
    </source>
</reference>
<evidence type="ECO:0000256" key="7">
    <source>
        <dbReference type="PROSITE-ProRule" id="PRU00601"/>
    </source>
</evidence>
<evidence type="ECO:0000313" key="12">
    <source>
        <dbReference type="EMBL" id="KAL5109187.1"/>
    </source>
</evidence>
<dbReference type="PROSITE" id="PS51266">
    <property type="entry name" value="ZF_CHY"/>
    <property type="match status" value="1"/>
</dbReference>
<organism evidence="12 13">
    <name type="scientific">Taenia crassiceps</name>
    <dbReference type="NCBI Taxonomy" id="6207"/>
    <lineage>
        <taxon>Eukaryota</taxon>
        <taxon>Metazoa</taxon>
        <taxon>Spiralia</taxon>
        <taxon>Lophotrochozoa</taxon>
        <taxon>Platyhelminthes</taxon>
        <taxon>Cestoda</taxon>
        <taxon>Eucestoda</taxon>
        <taxon>Cyclophyllidea</taxon>
        <taxon>Taeniidae</taxon>
        <taxon>Taenia</taxon>
    </lineage>
</organism>
<evidence type="ECO:0000256" key="2">
    <source>
        <dbReference type="ARBA" id="ARBA00012483"/>
    </source>
</evidence>
<keyword evidence="3 8" id="KW-0479">Metal-binding</keyword>
<dbReference type="PROSITE" id="PS50103">
    <property type="entry name" value="ZF_C3H1"/>
    <property type="match status" value="3"/>
</dbReference>
<accession>A0ABR4QI05</accession>
<keyword evidence="5 7" id="KW-0863">Zinc-finger</keyword>
<name>A0ABR4QI05_9CEST</name>
<dbReference type="EC" id="2.3.2.27" evidence="2"/>
<dbReference type="Gene3D" id="4.10.1000.10">
    <property type="entry name" value="Zinc finger, CCCH-type"/>
    <property type="match status" value="2"/>
</dbReference>
<dbReference type="Proteomes" id="UP001651158">
    <property type="component" value="Unassembled WGS sequence"/>
</dbReference>
<dbReference type="InterPro" id="IPR037274">
    <property type="entry name" value="Znf_CHY_sf"/>
</dbReference>
<evidence type="ECO:0000256" key="6">
    <source>
        <dbReference type="ARBA" id="ARBA00022833"/>
    </source>
</evidence>
<dbReference type="SUPFAM" id="SSF161219">
    <property type="entry name" value="CHY zinc finger-like"/>
    <property type="match status" value="1"/>
</dbReference>
<keyword evidence="4" id="KW-0677">Repeat</keyword>
<dbReference type="PANTHER" id="PTHR11224">
    <property type="entry name" value="MAKORIN-RELATED"/>
    <property type="match status" value="1"/>
</dbReference>
<dbReference type="SMART" id="SM00356">
    <property type="entry name" value="ZnF_C3H1"/>
    <property type="match status" value="3"/>
</dbReference>
<gene>
    <name evidence="12" type="ORF">TcWFU_007321</name>
</gene>
<evidence type="ECO:0000259" key="10">
    <source>
        <dbReference type="PROSITE" id="PS50103"/>
    </source>
</evidence>